<keyword evidence="3" id="KW-1185">Reference proteome</keyword>
<feature type="chain" id="PRO_5025393534" evidence="1">
    <location>
        <begin position="25"/>
        <end position="183"/>
    </location>
</feature>
<evidence type="ECO:0000313" key="3">
    <source>
        <dbReference type="Proteomes" id="UP000800200"/>
    </source>
</evidence>
<dbReference type="AlphaFoldDB" id="A0A6A6E707"/>
<evidence type="ECO:0000256" key="1">
    <source>
        <dbReference type="SAM" id="SignalP"/>
    </source>
</evidence>
<dbReference type="Proteomes" id="UP000800200">
    <property type="component" value="Unassembled WGS sequence"/>
</dbReference>
<feature type="signal peptide" evidence="1">
    <location>
        <begin position="1"/>
        <end position="24"/>
    </location>
</feature>
<evidence type="ECO:0000313" key="2">
    <source>
        <dbReference type="EMBL" id="KAF2185960.1"/>
    </source>
</evidence>
<organism evidence="2 3">
    <name type="scientific">Zopfia rhizophila CBS 207.26</name>
    <dbReference type="NCBI Taxonomy" id="1314779"/>
    <lineage>
        <taxon>Eukaryota</taxon>
        <taxon>Fungi</taxon>
        <taxon>Dikarya</taxon>
        <taxon>Ascomycota</taxon>
        <taxon>Pezizomycotina</taxon>
        <taxon>Dothideomycetes</taxon>
        <taxon>Dothideomycetes incertae sedis</taxon>
        <taxon>Zopfiaceae</taxon>
        <taxon>Zopfia</taxon>
    </lineage>
</organism>
<gene>
    <name evidence="2" type="ORF">K469DRAFT_631331</name>
</gene>
<dbReference type="EMBL" id="ML994631">
    <property type="protein sequence ID" value="KAF2185960.1"/>
    <property type="molecule type" value="Genomic_DNA"/>
</dbReference>
<protein>
    <submittedName>
        <fullName evidence="2">Uncharacterized protein</fullName>
    </submittedName>
</protein>
<accession>A0A6A6E707</accession>
<proteinExistence type="predicted"/>
<dbReference type="OrthoDB" id="3753180at2759"/>
<sequence>MYMTIFFSTLVVAAIALPAPQTEPSPDSQGWKPAPNSVVTCDTTSDKIVSFYVGPQQEQVLGDACGEMMPPCASGNGDACPAVMDWELEGPATSTQSANVESAENGNKMSGWAVQFNVTPPPKIASTPVMWQYEECKGYFRRIVEKQLPEGCHNSMGSGIGSIKVGGDGSLKDAVFEIKIVKK</sequence>
<keyword evidence="1" id="KW-0732">Signal</keyword>
<reference evidence="2" key="1">
    <citation type="journal article" date="2020" name="Stud. Mycol.">
        <title>101 Dothideomycetes genomes: a test case for predicting lifestyles and emergence of pathogens.</title>
        <authorList>
            <person name="Haridas S."/>
            <person name="Albert R."/>
            <person name="Binder M."/>
            <person name="Bloem J."/>
            <person name="Labutti K."/>
            <person name="Salamov A."/>
            <person name="Andreopoulos B."/>
            <person name="Baker S."/>
            <person name="Barry K."/>
            <person name="Bills G."/>
            <person name="Bluhm B."/>
            <person name="Cannon C."/>
            <person name="Castanera R."/>
            <person name="Culley D."/>
            <person name="Daum C."/>
            <person name="Ezra D."/>
            <person name="Gonzalez J."/>
            <person name="Henrissat B."/>
            <person name="Kuo A."/>
            <person name="Liang C."/>
            <person name="Lipzen A."/>
            <person name="Lutzoni F."/>
            <person name="Magnuson J."/>
            <person name="Mondo S."/>
            <person name="Nolan M."/>
            <person name="Ohm R."/>
            <person name="Pangilinan J."/>
            <person name="Park H.-J."/>
            <person name="Ramirez L."/>
            <person name="Alfaro M."/>
            <person name="Sun H."/>
            <person name="Tritt A."/>
            <person name="Yoshinaga Y."/>
            <person name="Zwiers L.-H."/>
            <person name="Turgeon B."/>
            <person name="Goodwin S."/>
            <person name="Spatafora J."/>
            <person name="Crous P."/>
            <person name="Grigoriev I."/>
        </authorList>
    </citation>
    <scope>NUCLEOTIDE SEQUENCE</scope>
    <source>
        <strain evidence="2">CBS 207.26</strain>
    </source>
</reference>
<name>A0A6A6E707_9PEZI</name>